<evidence type="ECO:0000256" key="6">
    <source>
        <dbReference type="ARBA" id="ARBA00022842"/>
    </source>
</evidence>
<dbReference type="EC" id="3.6.-.-" evidence="9"/>
<keyword evidence="2 9" id="KW-0819">tRNA processing</keyword>
<evidence type="ECO:0000256" key="4">
    <source>
        <dbReference type="ARBA" id="ARBA00022741"/>
    </source>
</evidence>
<dbReference type="GO" id="GO:0005525">
    <property type="term" value="F:GTP binding"/>
    <property type="evidence" value="ECO:0007669"/>
    <property type="project" value="UniProtKB-UniRule"/>
</dbReference>
<evidence type="ECO:0000256" key="1">
    <source>
        <dbReference type="ARBA" id="ARBA00011043"/>
    </source>
</evidence>
<evidence type="ECO:0000256" key="5">
    <source>
        <dbReference type="ARBA" id="ARBA00022801"/>
    </source>
</evidence>
<comment type="function">
    <text evidence="9">Exhibits a very high intrinsic GTPase hydrolysis rate. Involved in the addition of a carboxymethylaminomethyl (cmnm) group at the wobble position (U34) of certain tRNAs, forming tRNA-cmnm(5)s(2)U34.</text>
</comment>
<organism evidence="12 13">
    <name type="scientific">Prevotella pectinovora</name>
    <dbReference type="NCBI Taxonomy" id="1602169"/>
    <lineage>
        <taxon>Bacteria</taxon>
        <taxon>Pseudomonadati</taxon>
        <taxon>Bacteroidota</taxon>
        <taxon>Bacteroidia</taxon>
        <taxon>Bacteroidales</taxon>
        <taxon>Prevotellaceae</taxon>
        <taxon>Prevotella</taxon>
    </lineage>
</organism>
<comment type="subcellular location">
    <subcellularLocation>
        <location evidence="9">Cytoplasm</location>
    </subcellularLocation>
</comment>
<dbReference type="GO" id="GO:0005829">
    <property type="term" value="C:cytosol"/>
    <property type="evidence" value="ECO:0007669"/>
    <property type="project" value="TreeGrafter"/>
</dbReference>
<keyword evidence="3 9" id="KW-0479">Metal-binding</keyword>
<feature type="binding site" evidence="9">
    <location>
        <position position="258"/>
    </location>
    <ligand>
        <name>K(+)</name>
        <dbReference type="ChEBI" id="CHEBI:29103"/>
    </ligand>
</feature>
<dbReference type="InterPro" id="IPR027368">
    <property type="entry name" value="MnmE_dom2"/>
</dbReference>
<evidence type="ECO:0000313" key="13">
    <source>
        <dbReference type="Proteomes" id="UP000032046"/>
    </source>
</evidence>
<dbReference type="InterPro" id="IPR005225">
    <property type="entry name" value="Small_GTP-bd"/>
</dbReference>
<dbReference type="GO" id="GO:0046872">
    <property type="term" value="F:metal ion binding"/>
    <property type="evidence" value="ECO:0007669"/>
    <property type="project" value="UniProtKB-KW"/>
</dbReference>
<dbReference type="InterPro" id="IPR031168">
    <property type="entry name" value="G_TrmE"/>
</dbReference>
<evidence type="ECO:0000256" key="9">
    <source>
        <dbReference type="HAMAP-Rule" id="MF_00379"/>
    </source>
</evidence>
<dbReference type="Gene3D" id="1.20.120.430">
    <property type="entry name" value="tRNA modification GTPase MnmE domain 2"/>
    <property type="match status" value="1"/>
</dbReference>
<dbReference type="Proteomes" id="UP000032046">
    <property type="component" value="Unassembled WGS sequence"/>
</dbReference>
<dbReference type="GO" id="GO:0042802">
    <property type="term" value="F:identical protein binding"/>
    <property type="evidence" value="ECO:0007669"/>
    <property type="project" value="UniProtKB-ARBA"/>
</dbReference>
<dbReference type="PROSITE" id="PS51709">
    <property type="entry name" value="G_TRME"/>
    <property type="match status" value="1"/>
</dbReference>
<dbReference type="InterPro" id="IPR006073">
    <property type="entry name" value="GTP-bd"/>
</dbReference>
<dbReference type="GO" id="GO:0002098">
    <property type="term" value="P:tRNA wobble uridine modification"/>
    <property type="evidence" value="ECO:0007669"/>
    <property type="project" value="TreeGrafter"/>
</dbReference>
<keyword evidence="4 9" id="KW-0547">Nucleotide-binding</keyword>
<dbReference type="CDD" id="cd04164">
    <property type="entry name" value="trmE"/>
    <property type="match status" value="1"/>
</dbReference>
<comment type="caution">
    <text evidence="9">Lacks conserved residue(s) required for the propagation of feature annotation.</text>
</comment>
<comment type="cofactor">
    <cofactor evidence="9">
        <name>K(+)</name>
        <dbReference type="ChEBI" id="CHEBI:29103"/>
    </cofactor>
    <text evidence="9">Binds 1 potassium ion per subunit.</text>
</comment>
<dbReference type="Pfam" id="PF01926">
    <property type="entry name" value="MMR_HSR1"/>
    <property type="match status" value="1"/>
</dbReference>
<dbReference type="InterPro" id="IPR025867">
    <property type="entry name" value="MnmE_helical"/>
</dbReference>
<feature type="binding site" evidence="9">
    <location>
        <position position="255"/>
    </location>
    <ligand>
        <name>K(+)</name>
        <dbReference type="ChEBI" id="CHEBI:29103"/>
    </ligand>
</feature>
<proteinExistence type="inferred from homology"/>
<keyword evidence="5 9" id="KW-0378">Hydrolase</keyword>
<dbReference type="InterPro" id="IPR018948">
    <property type="entry name" value="GTP-bd_TrmE_N"/>
</dbReference>
<evidence type="ECO:0000256" key="2">
    <source>
        <dbReference type="ARBA" id="ARBA00022694"/>
    </source>
</evidence>
<name>A0A0D0IVN3_9BACT</name>
<dbReference type="InterPro" id="IPR004520">
    <property type="entry name" value="GTPase_MnmE"/>
</dbReference>
<feature type="binding site" evidence="9">
    <location>
        <position position="234"/>
    </location>
    <ligand>
        <name>K(+)</name>
        <dbReference type="ChEBI" id="CHEBI:29103"/>
    </ligand>
</feature>
<dbReference type="Gene3D" id="3.40.50.300">
    <property type="entry name" value="P-loop containing nucleotide triphosphate hydrolases"/>
    <property type="match status" value="1"/>
</dbReference>
<keyword evidence="6 9" id="KW-0460">Magnesium</keyword>
<feature type="binding site" evidence="9">
    <location>
        <begin position="253"/>
        <end position="259"/>
    </location>
    <ligand>
        <name>GTP</name>
        <dbReference type="ChEBI" id="CHEBI:37565"/>
    </ligand>
</feature>
<evidence type="ECO:0000313" key="12">
    <source>
        <dbReference type="EMBL" id="KIP62284.1"/>
    </source>
</evidence>
<dbReference type="RefSeq" id="WP_042519307.1">
    <property type="nucleotide sequence ID" value="NZ_JXQK01000055.1"/>
</dbReference>
<dbReference type="PANTHER" id="PTHR42714">
    <property type="entry name" value="TRNA MODIFICATION GTPASE GTPBP3"/>
    <property type="match status" value="1"/>
</dbReference>
<evidence type="ECO:0000256" key="8">
    <source>
        <dbReference type="ARBA" id="ARBA00023134"/>
    </source>
</evidence>
<feature type="binding site" evidence="9">
    <location>
        <position position="127"/>
    </location>
    <ligand>
        <name>(6S)-5-formyl-5,6,7,8-tetrahydrofolate</name>
        <dbReference type="ChEBI" id="CHEBI:57457"/>
    </ligand>
</feature>
<feature type="binding site" evidence="9">
    <location>
        <begin position="278"/>
        <end position="281"/>
    </location>
    <ligand>
        <name>GTP</name>
        <dbReference type="ChEBI" id="CHEBI:37565"/>
    </ligand>
</feature>
<feature type="binding site" evidence="9">
    <location>
        <position position="22"/>
    </location>
    <ligand>
        <name>(6S)-5-formyl-5,6,7,8-tetrahydrofolate</name>
        <dbReference type="ChEBI" id="CHEBI:57457"/>
    </ligand>
</feature>
<accession>A0A0D0IVN3</accession>
<feature type="binding site" evidence="9">
    <location>
        <position position="88"/>
    </location>
    <ligand>
        <name>(6S)-5-formyl-5,6,7,8-tetrahydrofolate</name>
        <dbReference type="ChEBI" id="CHEBI:57457"/>
    </ligand>
</feature>
<dbReference type="GO" id="GO:0003924">
    <property type="term" value="F:GTPase activity"/>
    <property type="evidence" value="ECO:0007669"/>
    <property type="project" value="UniProtKB-UniRule"/>
</dbReference>
<feature type="binding site" evidence="9">
    <location>
        <position position="253"/>
    </location>
    <ligand>
        <name>K(+)</name>
        <dbReference type="ChEBI" id="CHEBI:29103"/>
    </ligand>
</feature>
<evidence type="ECO:0000256" key="7">
    <source>
        <dbReference type="ARBA" id="ARBA00022958"/>
    </source>
</evidence>
<feature type="binding site" evidence="9">
    <location>
        <position position="259"/>
    </location>
    <ligand>
        <name>Mg(2+)</name>
        <dbReference type="ChEBI" id="CHEBI:18420"/>
    </ligand>
</feature>
<dbReference type="GO" id="GO:0030488">
    <property type="term" value="P:tRNA methylation"/>
    <property type="evidence" value="ECO:0007669"/>
    <property type="project" value="TreeGrafter"/>
</dbReference>
<keyword evidence="13" id="KW-1185">Reference proteome</keyword>
<dbReference type="AlphaFoldDB" id="A0A0D0IVN3"/>
<dbReference type="InterPro" id="IPR027266">
    <property type="entry name" value="TrmE/GcvT-like"/>
</dbReference>
<comment type="similarity">
    <text evidence="1 9 10">Belongs to the TRAFAC class TrmE-Era-EngA-EngB-Septin-like GTPase superfamily. TrmE GTPase family.</text>
</comment>
<dbReference type="Pfam" id="PF10396">
    <property type="entry name" value="TrmE_N"/>
    <property type="match status" value="1"/>
</dbReference>
<reference evidence="12 13" key="1">
    <citation type="submission" date="2015-01" db="EMBL/GenBank/DDBJ databases">
        <title>Comparative genomics of non-oral Prevotella species.</title>
        <authorList>
            <person name="Accetto T."/>
            <person name="Nograsek B."/>
            <person name="Avgustin G."/>
        </authorList>
    </citation>
    <scope>NUCLEOTIDE SEQUENCE [LARGE SCALE GENOMIC DNA]</scope>
    <source>
        <strain evidence="12 13">P5-119</strain>
    </source>
</reference>
<feature type="binding site" evidence="9">
    <location>
        <position position="238"/>
    </location>
    <ligand>
        <name>Mg(2+)</name>
        <dbReference type="ChEBI" id="CHEBI:18420"/>
    </ligand>
</feature>
<sequence length="480" mass="52498">MNNDPTICAIATAQGGAIGIIRVSGNEAIEITEKIFSPAGKADRQLHDRAPYSIAFGRITDGNGETVDEVLVSVFRAPHSYTGEDSTEISCHGSAYILQRVMTLLIENGCAAAGPGEFTQRAFLNGKMDLSQAEAVADLISSTNKATHDMALSQLKGHFSNELSDLREHLLKLTSLLELELDFSDHEELEFADRTELYALANDIHQRLVSLIHSFEIGNALKNGIPVAIVGNTNVGKSTLLNLLLHEEKAIVSDVHGTTRDFIEDSTIINGIQFRFVDTAGIRDTDDVVESIGIERTYQKLQEAKIVLWLIDRQPTTAEIDDIKEHVDGKRLIVVRNKIDKSGETTSADESVKTPSAATGLASDWLSDSLAGTGYKTVDISAKYGTNIPQLEQLIVEAADIPQISESDIVIPSARHYSALLRADECLQRVIDSMNIGLSGDLLAEDLRMVIEHLADITGEERITTEETLQKIFREFCIGK</sequence>
<keyword evidence="9" id="KW-0963">Cytoplasm</keyword>
<dbReference type="InterPro" id="IPR027417">
    <property type="entry name" value="P-loop_NTPase"/>
</dbReference>
<protein>
    <recommendedName>
        <fullName evidence="9">tRNA modification GTPase MnmE</fullName>
        <ecNumber evidence="9">3.6.-.-</ecNumber>
    </recommendedName>
</protein>
<comment type="caution">
    <text evidence="12">The sequence shown here is derived from an EMBL/GenBank/DDBJ whole genome shotgun (WGS) entry which is preliminary data.</text>
</comment>
<dbReference type="Pfam" id="PF12631">
    <property type="entry name" value="MnmE_helical"/>
    <property type="match status" value="1"/>
</dbReference>
<dbReference type="EMBL" id="JXQK01000055">
    <property type="protein sequence ID" value="KIP62284.1"/>
    <property type="molecule type" value="Genomic_DNA"/>
</dbReference>
<dbReference type="NCBIfam" id="TIGR00450">
    <property type="entry name" value="mnmE_trmE_thdF"/>
    <property type="match status" value="1"/>
</dbReference>
<dbReference type="Gene3D" id="3.30.1360.120">
    <property type="entry name" value="Probable tRNA modification gtpase trme, domain 1"/>
    <property type="match status" value="1"/>
</dbReference>
<feature type="binding site" evidence="9">
    <location>
        <begin position="234"/>
        <end position="239"/>
    </location>
    <ligand>
        <name>GTP</name>
        <dbReference type="ChEBI" id="CHEBI:37565"/>
    </ligand>
</feature>
<comment type="subunit">
    <text evidence="9">Homodimer. Heterotetramer of two MnmE and two MnmG subunits.</text>
</comment>
<dbReference type="CDD" id="cd14858">
    <property type="entry name" value="TrmE_N"/>
    <property type="match status" value="1"/>
</dbReference>
<evidence type="ECO:0000259" key="11">
    <source>
        <dbReference type="PROSITE" id="PS51709"/>
    </source>
</evidence>
<dbReference type="HAMAP" id="MF_00379">
    <property type="entry name" value="GTPase_MnmE"/>
    <property type="match status" value="1"/>
</dbReference>
<keyword evidence="7 9" id="KW-0630">Potassium</keyword>
<dbReference type="FunFam" id="3.30.1360.120:FF:000003">
    <property type="entry name" value="tRNA modification GTPase MnmE"/>
    <property type="match status" value="1"/>
</dbReference>
<dbReference type="SUPFAM" id="SSF52540">
    <property type="entry name" value="P-loop containing nucleoside triphosphate hydrolases"/>
    <property type="match status" value="1"/>
</dbReference>
<gene>
    <name evidence="9" type="primary">mnmE</name>
    <name evidence="9" type="synonym">trmE</name>
    <name evidence="12" type="ORF">ST44_07295</name>
</gene>
<keyword evidence="8 9" id="KW-0342">GTP-binding</keyword>
<dbReference type="PANTHER" id="PTHR42714:SF2">
    <property type="entry name" value="TRNA MODIFICATION GTPASE GTPBP3, MITOCHONDRIAL"/>
    <property type="match status" value="1"/>
</dbReference>
<feature type="domain" description="TrmE-type G" evidence="11">
    <location>
        <begin position="224"/>
        <end position="400"/>
    </location>
</feature>
<dbReference type="STRING" id="1602171.ST44_07295"/>
<evidence type="ECO:0000256" key="3">
    <source>
        <dbReference type="ARBA" id="ARBA00022723"/>
    </source>
</evidence>
<dbReference type="NCBIfam" id="TIGR00231">
    <property type="entry name" value="small_GTP"/>
    <property type="match status" value="1"/>
</dbReference>
<evidence type="ECO:0000256" key="10">
    <source>
        <dbReference type="RuleBase" id="RU003313"/>
    </source>
</evidence>
<feature type="binding site" evidence="9">
    <location>
        <position position="480"/>
    </location>
    <ligand>
        <name>(6S)-5-formyl-5,6,7,8-tetrahydrofolate</name>
        <dbReference type="ChEBI" id="CHEBI:57457"/>
    </ligand>
</feature>